<accession>A0A6J7SDP5</accession>
<sequence length="42" mass="4173">MAEVAAPVVAAEVIVESETVVEAPVAQAVVEAPVAEAETPQA</sequence>
<organism evidence="1">
    <name type="scientific">freshwater metagenome</name>
    <dbReference type="NCBI Taxonomy" id="449393"/>
    <lineage>
        <taxon>unclassified sequences</taxon>
        <taxon>metagenomes</taxon>
        <taxon>ecological metagenomes</taxon>
    </lineage>
</organism>
<reference evidence="1" key="1">
    <citation type="submission" date="2020-05" db="EMBL/GenBank/DDBJ databases">
        <authorList>
            <person name="Chiriac C."/>
            <person name="Salcher M."/>
            <person name="Ghai R."/>
            <person name="Kavagutti S V."/>
        </authorList>
    </citation>
    <scope>NUCLEOTIDE SEQUENCE</scope>
</reference>
<proteinExistence type="predicted"/>
<gene>
    <name evidence="1" type="ORF">UFOPK4248_00081</name>
</gene>
<name>A0A6J7SDP5_9ZZZZ</name>
<evidence type="ECO:0000313" key="1">
    <source>
        <dbReference type="EMBL" id="CAB5039151.1"/>
    </source>
</evidence>
<dbReference type="AlphaFoldDB" id="A0A6J7SDP5"/>
<protein>
    <submittedName>
        <fullName evidence="1">Unannotated protein</fullName>
    </submittedName>
</protein>
<dbReference type="EMBL" id="CAFBQB010000005">
    <property type="protein sequence ID" value="CAB5039151.1"/>
    <property type="molecule type" value="Genomic_DNA"/>
</dbReference>